<name>A0A6J0TK89_9SAUR</name>
<evidence type="ECO:0000256" key="2">
    <source>
        <dbReference type="ARBA" id="ARBA00009487"/>
    </source>
</evidence>
<reference evidence="13" key="1">
    <citation type="submission" date="2025-05" db="UniProtKB">
        <authorList>
            <consortium name="RefSeq"/>
        </authorList>
    </citation>
    <scope>NUCLEOTIDE SEQUENCE [LARGE SCALE GENOMIC DNA]</scope>
</reference>
<keyword evidence="8" id="KW-0677">Repeat</keyword>
<feature type="compositionally biased region" description="Basic and acidic residues" evidence="12">
    <location>
        <begin position="12"/>
        <end position="21"/>
    </location>
</feature>
<feature type="region of interest" description="Disordered" evidence="12">
    <location>
        <begin position="363"/>
        <end position="559"/>
    </location>
</feature>
<evidence type="ECO:0000313" key="13">
    <source>
        <dbReference type="Proteomes" id="UP001652642"/>
    </source>
</evidence>
<evidence type="ECO:0000256" key="9">
    <source>
        <dbReference type="ARBA" id="ARBA00022843"/>
    </source>
</evidence>
<evidence type="ECO:0000256" key="12">
    <source>
        <dbReference type="SAM" id="MobiDB-lite"/>
    </source>
</evidence>
<evidence type="ECO:0000256" key="8">
    <source>
        <dbReference type="ARBA" id="ARBA00022737"/>
    </source>
</evidence>
<feature type="compositionally biased region" description="Basic residues" evidence="12">
    <location>
        <begin position="1"/>
        <end position="11"/>
    </location>
</feature>
<keyword evidence="9" id="KW-0832">Ubl conjugation</keyword>
<dbReference type="PANTHER" id="PTHR10077:SF0">
    <property type="entry name" value="CALPASTATIN"/>
    <property type="match status" value="1"/>
</dbReference>
<dbReference type="KEGG" id="pvt:110078767"/>
<dbReference type="AlphaFoldDB" id="A0A6J0TK89"/>
<organism evidence="13 14">
    <name type="scientific">Pogona vitticeps</name>
    <name type="common">central bearded dragon</name>
    <dbReference type="NCBI Taxonomy" id="103695"/>
    <lineage>
        <taxon>Eukaryota</taxon>
        <taxon>Metazoa</taxon>
        <taxon>Chordata</taxon>
        <taxon>Craniata</taxon>
        <taxon>Vertebrata</taxon>
        <taxon>Euteleostomi</taxon>
        <taxon>Lepidosauria</taxon>
        <taxon>Squamata</taxon>
        <taxon>Bifurcata</taxon>
        <taxon>Unidentata</taxon>
        <taxon>Episquamata</taxon>
        <taxon>Toxicofera</taxon>
        <taxon>Iguania</taxon>
        <taxon>Acrodonta</taxon>
        <taxon>Agamidae</taxon>
        <taxon>Amphibolurinae</taxon>
        <taxon>Pogona</taxon>
    </lineage>
</organism>
<keyword evidence="4" id="KW-1017">Isopeptide bond</keyword>
<dbReference type="Pfam" id="PF00748">
    <property type="entry name" value="Calpain_inhib"/>
    <property type="match status" value="3"/>
</dbReference>
<dbReference type="OrthoDB" id="8926414at2759"/>
<evidence type="ECO:0000256" key="3">
    <source>
        <dbReference type="ARBA" id="ARBA00017619"/>
    </source>
</evidence>
<dbReference type="PANTHER" id="PTHR10077">
    <property type="entry name" value="CALPASTATIN"/>
    <property type="match status" value="1"/>
</dbReference>
<feature type="region of interest" description="Disordered" evidence="12">
    <location>
        <begin position="597"/>
        <end position="885"/>
    </location>
</feature>
<dbReference type="CTD" id="831"/>
<proteinExistence type="inferred from homology"/>
<feature type="compositionally biased region" description="Basic and acidic residues" evidence="12">
    <location>
        <begin position="439"/>
        <end position="453"/>
    </location>
</feature>
<dbReference type="GO" id="GO:0010859">
    <property type="term" value="F:calcium-dependent cysteine-type endopeptidase inhibitor activity"/>
    <property type="evidence" value="ECO:0007669"/>
    <property type="project" value="TreeGrafter"/>
</dbReference>
<comment type="function">
    <text evidence="1">Specific inhibition of calpain (calcium-dependent cysteine protease). Plays a key role in postmortem tenderization of meat and have been proposed to be involved in muscle protein degradation in living tissue.</text>
</comment>
<feature type="compositionally biased region" description="Basic and acidic residues" evidence="12">
    <location>
        <begin position="747"/>
        <end position="817"/>
    </location>
</feature>
<dbReference type="GeneID" id="110078767"/>
<feature type="region of interest" description="Disordered" evidence="12">
    <location>
        <begin position="208"/>
        <end position="307"/>
    </location>
</feature>
<feature type="compositionally biased region" description="Low complexity" evidence="12">
    <location>
        <begin position="667"/>
        <end position="692"/>
    </location>
</feature>
<comment type="similarity">
    <text evidence="2">Belongs to the protease inhibitor I27 (calpastatin) family.</text>
</comment>
<feature type="compositionally biased region" description="Basic and acidic residues" evidence="12">
    <location>
        <begin position="462"/>
        <end position="487"/>
    </location>
</feature>
<reference evidence="14" key="2">
    <citation type="submission" date="2025-08" db="UniProtKB">
        <authorList>
            <consortium name="RefSeq"/>
        </authorList>
    </citation>
    <scope>IDENTIFICATION</scope>
</reference>
<feature type="compositionally biased region" description="Basic and acidic residues" evidence="12">
    <location>
        <begin position="642"/>
        <end position="666"/>
    </location>
</feature>
<keyword evidence="7" id="KW-0789">Thiol protease inhibitor</keyword>
<evidence type="ECO:0000256" key="7">
    <source>
        <dbReference type="ARBA" id="ARBA00022704"/>
    </source>
</evidence>
<keyword evidence="5" id="KW-0597">Phosphoprotein</keyword>
<evidence type="ECO:0000256" key="11">
    <source>
        <dbReference type="ARBA" id="ARBA00033013"/>
    </source>
</evidence>
<gene>
    <name evidence="14" type="primary">CAST</name>
</gene>
<feature type="compositionally biased region" description="Low complexity" evidence="12">
    <location>
        <begin position="81"/>
        <end position="93"/>
    </location>
</feature>
<dbReference type="InterPro" id="IPR001259">
    <property type="entry name" value="Prot_inh_calpain"/>
</dbReference>
<evidence type="ECO:0000256" key="1">
    <source>
        <dbReference type="ARBA" id="ARBA00002637"/>
    </source>
</evidence>
<dbReference type="RefSeq" id="XP_020648886.2">
    <property type="nucleotide sequence ID" value="XM_020793227.2"/>
</dbReference>
<feature type="compositionally biased region" description="Basic and acidic residues" evidence="12">
    <location>
        <begin position="131"/>
        <end position="142"/>
    </location>
</feature>
<feature type="compositionally biased region" description="Low complexity" evidence="12">
    <location>
        <begin position="712"/>
        <end position="728"/>
    </location>
</feature>
<evidence type="ECO:0000256" key="5">
    <source>
        <dbReference type="ARBA" id="ARBA00022553"/>
    </source>
</evidence>
<feature type="compositionally biased region" description="Basic and acidic residues" evidence="12">
    <location>
        <begin position="397"/>
        <end position="406"/>
    </location>
</feature>
<feature type="compositionally biased region" description="Basic and acidic residues" evidence="12">
    <location>
        <begin position="177"/>
        <end position="190"/>
    </location>
</feature>
<keyword evidence="13" id="KW-1185">Reference proteome</keyword>
<protein>
    <recommendedName>
        <fullName evidence="3">Calpastatin</fullName>
    </recommendedName>
    <alternativeName>
        <fullName evidence="11">Calpain inhibitor</fullName>
    </alternativeName>
</protein>
<feature type="compositionally biased region" description="Polar residues" evidence="12">
    <location>
        <begin position="120"/>
        <end position="130"/>
    </location>
</feature>
<accession>A0A6J0TK89</accession>
<dbReference type="GO" id="GO:0005737">
    <property type="term" value="C:cytoplasm"/>
    <property type="evidence" value="ECO:0007669"/>
    <property type="project" value="TreeGrafter"/>
</dbReference>
<evidence type="ECO:0000256" key="6">
    <source>
        <dbReference type="ARBA" id="ARBA00022690"/>
    </source>
</evidence>
<dbReference type="InParanoid" id="A0A6J0TK89"/>
<feature type="compositionally biased region" description="Basic and acidic residues" evidence="12">
    <location>
        <begin position="367"/>
        <end position="378"/>
    </location>
</feature>
<feature type="region of interest" description="Disordered" evidence="12">
    <location>
        <begin position="1"/>
        <end position="192"/>
    </location>
</feature>
<evidence type="ECO:0000313" key="14">
    <source>
        <dbReference type="RefSeq" id="XP_020648886.2"/>
    </source>
</evidence>
<sequence>MSQPGKGKKHPAKGDRAHGDKSASGAAGDQKGAEAAKKKPAKTGVAESPKTQSSGTSSISKVQPSSAVGSKPTPTMKPSETKASSSQQKTSGSESHKKKRNKKQAIQKSKTESEKAAQLAKTQLDASTTKHPSEEKQKDSRGAKSPSKPSTVTEPEKTVPGKAASIQTDGSPAQLITKEEPKAKSDHKPLPSEGAVAAVAGAAGAVAAAGLTAAAAESKEDRSIAATPAAAGSKPPDEKSKEDKSIATTPAAAGSKPPDEKSDLDTALDDLIDTLESPKENEPPAPAYTGPEISEDPLSSIYIEELGKRESTIPPKYRKLLESKEADKVVPPPGAVGESQPTMTDDDLADALSSDFTCSAVLPAGEKSVEPKEKKPAEEGDLLQAESLTLVHTSAPPKEKKPKLEEAAISDSALDALVDTLGMPEPEPEEDLSSIVEVEEPKAKERKEKKPGEQDDTIPPEYRLKPVLDKDGKPLLPEPEEKPKPISESDLADEFSKDFASSPPEISEPSKPADVPTKPVAVESSEASKEKITASPAVPSVQSSLPPAVSTKPSVAQPEKIPTEHVVSAAAAPVIQSSAPTATPPSAQVTDEALEALSGSLGTRQLDPEEKKPAVDKMKEKAKQETREKLGEDEETIPPEYRLIEAKDKDGKPLLPVPEEKPKPLSESELLDALSEGFSSPAPASEVPPSAELQKSPGTRKPAVTPTEETISSVSASAVRSSAPQPAATPDQKERDDAADLLADSLGQRKPDPDENKPAVDKIKEKAKSEHRDKLGERDDTIPPDYRHLLDSDEKGKPVKTKSKDGEKPKEQKKPADDSAAIDALSGDFDNIAKLPPSQQPSTKDEKSKDAATSKSGRKDEKKSKSSKKAKEQSSSAKSEKQKKS</sequence>
<feature type="compositionally biased region" description="Low complexity" evidence="12">
    <location>
        <begin position="501"/>
        <end position="512"/>
    </location>
</feature>
<keyword evidence="10" id="KW-0007">Acetylation</keyword>
<dbReference type="InterPro" id="IPR026998">
    <property type="entry name" value="Calpastatin"/>
</dbReference>
<feature type="compositionally biased region" description="Basic and acidic residues" evidence="12">
    <location>
        <begin position="235"/>
        <end position="245"/>
    </location>
</feature>
<dbReference type="Proteomes" id="UP001652642">
    <property type="component" value="Chromosome 2"/>
</dbReference>
<feature type="compositionally biased region" description="Basic and acidic residues" evidence="12">
    <location>
        <begin position="843"/>
        <end position="885"/>
    </location>
</feature>
<feature type="compositionally biased region" description="Polar residues" evidence="12">
    <location>
        <begin position="49"/>
        <end position="78"/>
    </location>
</feature>
<feature type="compositionally biased region" description="Basic and acidic residues" evidence="12">
    <location>
        <begin position="606"/>
        <end position="630"/>
    </location>
</feature>
<feature type="compositionally biased region" description="Basic residues" evidence="12">
    <location>
        <begin position="96"/>
        <end position="105"/>
    </location>
</feature>
<feature type="region of interest" description="Disordered" evidence="12">
    <location>
        <begin position="324"/>
        <end position="348"/>
    </location>
</feature>
<evidence type="ECO:0000256" key="4">
    <source>
        <dbReference type="ARBA" id="ARBA00022499"/>
    </source>
</evidence>
<keyword evidence="6" id="KW-0646">Protease inhibitor</keyword>
<evidence type="ECO:0000256" key="10">
    <source>
        <dbReference type="ARBA" id="ARBA00022990"/>
    </source>
</evidence>